<protein>
    <submittedName>
        <fullName evidence="2">Uncharacterized protein</fullName>
    </submittedName>
</protein>
<name>A0A1Q5PSE1_9ACTO</name>
<dbReference type="Proteomes" id="UP000186465">
    <property type="component" value="Unassembled WGS sequence"/>
</dbReference>
<gene>
    <name evidence="2" type="ORF">BM477_00545</name>
</gene>
<dbReference type="AlphaFoldDB" id="A0A1Q5PSE1"/>
<dbReference type="EMBL" id="MPDM01000001">
    <property type="protein sequence ID" value="OKL50497.1"/>
    <property type="molecule type" value="Genomic_DNA"/>
</dbReference>
<reference evidence="3" key="1">
    <citation type="submission" date="2016-11" db="EMBL/GenBank/DDBJ databases">
        <title>Actinomyces gypaetusis sp. nov. isolated from Gypaetus barbatus in Qinghai Tibet Plateau China.</title>
        <authorList>
            <person name="Meng X."/>
        </authorList>
    </citation>
    <scope>NUCLEOTIDE SEQUENCE [LARGE SCALE GENOMIC DNA]</scope>
    <source>
        <strain evidence="3">DSM 15383</strain>
    </source>
</reference>
<feature type="chain" id="PRO_5012276371" evidence="1">
    <location>
        <begin position="28"/>
        <end position="75"/>
    </location>
</feature>
<proteinExistence type="predicted"/>
<evidence type="ECO:0000313" key="2">
    <source>
        <dbReference type="EMBL" id="OKL50497.1"/>
    </source>
</evidence>
<comment type="caution">
    <text evidence="2">The sequence shown here is derived from an EMBL/GenBank/DDBJ whole genome shotgun (WGS) entry which is preliminary data.</text>
</comment>
<keyword evidence="3" id="KW-1185">Reference proteome</keyword>
<accession>A0A1Q5PSE1</accession>
<evidence type="ECO:0000313" key="3">
    <source>
        <dbReference type="Proteomes" id="UP000186465"/>
    </source>
</evidence>
<keyword evidence="1" id="KW-0732">Signal</keyword>
<evidence type="ECO:0000256" key="1">
    <source>
        <dbReference type="SAM" id="SignalP"/>
    </source>
</evidence>
<dbReference type="RefSeq" id="WP_075360736.1">
    <property type="nucleotide sequence ID" value="NZ_MPDM01000001.1"/>
</dbReference>
<feature type="signal peptide" evidence="1">
    <location>
        <begin position="1"/>
        <end position="27"/>
    </location>
</feature>
<sequence>MKRILSILSAGTFVIALAGASASLAMATPTPTPDNLDKAFTTVIPDKADDNQARYILVDADNGKILENRSLSGGF</sequence>
<organism evidence="2 3">
    <name type="scientific">Boudabousia marimammalium</name>
    <dbReference type="NCBI Taxonomy" id="156892"/>
    <lineage>
        <taxon>Bacteria</taxon>
        <taxon>Bacillati</taxon>
        <taxon>Actinomycetota</taxon>
        <taxon>Actinomycetes</taxon>
        <taxon>Actinomycetales</taxon>
        <taxon>Actinomycetaceae</taxon>
        <taxon>Boudabousia</taxon>
    </lineage>
</organism>